<evidence type="ECO:0000313" key="4">
    <source>
        <dbReference type="Proteomes" id="UP001370490"/>
    </source>
</evidence>
<feature type="region of interest" description="Disordered" evidence="1">
    <location>
        <begin position="382"/>
        <end position="402"/>
    </location>
</feature>
<dbReference type="NCBIfam" id="TIGR01640">
    <property type="entry name" value="F_box_assoc_1"/>
    <property type="match status" value="1"/>
</dbReference>
<dbReference type="Gene3D" id="1.20.1280.50">
    <property type="match status" value="1"/>
</dbReference>
<evidence type="ECO:0000256" key="1">
    <source>
        <dbReference type="SAM" id="MobiDB-lite"/>
    </source>
</evidence>
<feature type="domain" description="F-box" evidence="2">
    <location>
        <begin position="2"/>
        <end position="47"/>
    </location>
</feature>
<dbReference type="SUPFAM" id="SSF81383">
    <property type="entry name" value="F-box domain"/>
    <property type="match status" value="1"/>
</dbReference>
<dbReference type="InterPro" id="IPR050796">
    <property type="entry name" value="SCF_F-box_component"/>
</dbReference>
<dbReference type="EMBL" id="JBAMMX010000024">
    <property type="protein sequence ID" value="KAK6915901.1"/>
    <property type="molecule type" value="Genomic_DNA"/>
</dbReference>
<name>A0AAN8YWS4_9MAGN</name>
<dbReference type="PROSITE" id="PS50181">
    <property type="entry name" value="FBOX"/>
    <property type="match status" value="1"/>
</dbReference>
<evidence type="ECO:0000313" key="3">
    <source>
        <dbReference type="EMBL" id="KAK6915901.1"/>
    </source>
</evidence>
<dbReference type="InterPro" id="IPR006527">
    <property type="entry name" value="F-box-assoc_dom_typ1"/>
</dbReference>
<comment type="caution">
    <text evidence="3">The sequence shown here is derived from an EMBL/GenBank/DDBJ whole genome shotgun (WGS) entry which is preliminary data.</text>
</comment>
<sequence length="476" mass="55111">MEKDIWCLPREILTQILVRLPIGTVSRCKCVCKEWLSLIQDPQFLSLHNTHRSINPQNVILISNHGFLTFNPDDARTRTLMLHPWVYPSDDNDEDLLMKLSIKVSGSCNGLICFSFGMGIYIIANPSNVSYKKLPFPLNRHRRDHVVDGFGYDPDFNDFKVIRVVTKPAVNDPLRLHLESQFVEMYSLKLNSWRNVENMPKIDVSQSGVFLNGAIHWFGLHFETVVAISLPFLDPWTIPCPDLGTYTSLSGTHLDVSQGCLSISMVRDSKFLDVWLMREYGVRESWTKILCIDLSLSDYLYPDNVRPLCMIKNGNILLQHFAPPLYEYDPEIIEYDPVKISYRHLKSSCIPIRWTDFNVFYSVTYENIDSLWRGEIMKIEEESKRKGTPNQEKERPNNDKQGTYDFHRVEKLTSHFLIASLCVACSLIAYDLKARNLHVTDSSRWYVCINSKGHDVILCYCHLVIAFCIVRVEWVE</sequence>
<dbReference type="SMART" id="SM00256">
    <property type="entry name" value="FBOX"/>
    <property type="match status" value="1"/>
</dbReference>
<proteinExistence type="predicted"/>
<dbReference type="InterPro" id="IPR001810">
    <property type="entry name" value="F-box_dom"/>
</dbReference>
<organism evidence="3 4">
    <name type="scientific">Dillenia turbinata</name>
    <dbReference type="NCBI Taxonomy" id="194707"/>
    <lineage>
        <taxon>Eukaryota</taxon>
        <taxon>Viridiplantae</taxon>
        <taxon>Streptophyta</taxon>
        <taxon>Embryophyta</taxon>
        <taxon>Tracheophyta</taxon>
        <taxon>Spermatophyta</taxon>
        <taxon>Magnoliopsida</taxon>
        <taxon>eudicotyledons</taxon>
        <taxon>Gunneridae</taxon>
        <taxon>Pentapetalae</taxon>
        <taxon>Dilleniales</taxon>
        <taxon>Dilleniaceae</taxon>
        <taxon>Dillenia</taxon>
    </lineage>
</organism>
<evidence type="ECO:0000259" key="2">
    <source>
        <dbReference type="PROSITE" id="PS50181"/>
    </source>
</evidence>
<reference evidence="3 4" key="1">
    <citation type="submission" date="2023-12" db="EMBL/GenBank/DDBJ databases">
        <title>A high-quality genome assembly for Dillenia turbinata (Dilleniales).</title>
        <authorList>
            <person name="Chanderbali A."/>
        </authorList>
    </citation>
    <scope>NUCLEOTIDE SEQUENCE [LARGE SCALE GENOMIC DNA]</scope>
    <source>
        <strain evidence="3">LSX21</strain>
        <tissue evidence="3">Leaf</tissue>
    </source>
</reference>
<dbReference type="InterPro" id="IPR036047">
    <property type="entry name" value="F-box-like_dom_sf"/>
</dbReference>
<dbReference type="Proteomes" id="UP001370490">
    <property type="component" value="Unassembled WGS sequence"/>
</dbReference>
<dbReference type="PANTHER" id="PTHR31672:SF13">
    <property type="entry name" value="F-BOX PROTEIN CPR30-LIKE"/>
    <property type="match status" value="1"/>
</dbReference>
<protein>
    <submittedName>
        <fullName evidence="3">F-box domain</fullName>
    </submittedName>
</protein>
<dbReference type="PANTHER" id="PTHR31672">
    <property type="entry name" value="BNACNNG10540D PROTEIN"/>
    <property type="match status" value="1"/>
</dbReference>
<dbReference type="Pfam" id="PF07734">
    <property type="entry name" value="FBA_1"/>
    <property type="match status" value="1"/>
</dbReference>
<dbReference type="Pfam" id="PF12937">
    <property type="entry name" value="F-box-like"/>
    <property type="match status" value="1"/>
</dbReference>
<dbReference type="InterPro" id="IPR017451">
    <property type="entry name" value="F-box-assoc_interact_dom"/>
</dbReference>
<dbReference type="AlphaFoldDB" id="A0AAN8YWS4"/>
<gene>
    <name evidence="3" type="ORF">RJ641_018762</name>
</gene>
<keyword evidence="4" id="KW-1185">Reference proteome</keyword>
<feature type="compositionally biased region" description="Basic and acidic residues" evidence="1">
    <location>
        <begin position="382"/>
        <end position="398"/>
    </location>
</feature>
<accession>A0AAN8YWS4</accession>
<dbReference type="CDD" id="cd22157">
    <property type="entry name" value="F-box_AtFBW1-like"/>
    <property type="match status" value="1"/>
</dbReference>